<dbReference type="InterPro" id="IPR025164">
    <property type="entry name" value="Toastrack_DUF4097"/>
</dbReference>
<proteinExistence type="predicted"/>
<evidence type="ECO:0000256" key="1">
    <source>
        <dbReference type="SAM" id="MobiDB-lite"/>
    </source>
</evidence>
<dbReference type="Proteomes" id="UP000195139">
    <property type="component" value="Unassembled WGS sequence"/>
</dbReference>
<protein>
    <recommendedName>
        <fullName evidence="3">DUF4097 domain-containing protein</fullName>
    </recommendedName>
</protein>
<dbReference type="PANTHER" id="PTHR34094">
    <property type="match status" value="1"/>
</dbReference>
<evidence type="ECO:0000259" key="3">
    <source>
        <dbReference type="Pfam" id="PF13349"/>
    </source>
</evidence>
<name>A0A242CGI8_9ENTE</name>
<reference evidence="4 6" key="2">
    <citation type="submission" date="2018-07" db="EMBL/GenBank/DDBJ databases">
        <title>The Genome Sequence of Enterococcus sp. DIV0659b.</title>
        <authorList>
            <consortium name="The Broad Institute Genomics Platform"/>
            <consortium name="The Broad Institute Genomic Center for Infectious Diseases"/>
            <person name="Earl A."/>
            <person name="Manson A."/>
            <person name="Schwartman J."/>
            <person name="Gilmore M."/>
            <person name="Abouelleil A."/>
            <person name="Cao P."/>
            <person name="Chapman S."/>
            <person name="Cusick C."/>
            <person name="Shea T."/>
            <person name="Young S."/>
            <person name="Neafsey D."/>
            <person name="Nusbaum C."/>
            <person name="Birren B."/>
        </authorList>
    </citation>
    <scope>NUCLEOTIDE SEQUENCE [LARGE SCALE GENOMIC DNA]</scope>
    <source>
        <strain evidence="4 6">4G2_DIV0659</strain>
    </source>
</reference>
<dbReference type="AlphaFoldDB" id="A0A242CGI8"/>
<gene>
    <name evidence="5" type="ORF">A5880_000043</name>
    <name evidence="4" type="ORF">A5880_002138</name>
</gene>
<keyword evidence="6" id="KW-1185">Reference proteome</keyword>
<dbReference type="RefSeq" id="WP_086329023.1">
    <property type="nucleotide sequence ID" value="NZ_NGLE02000001.1"/>
</dbReference>
<sequence>MKKTTAFFLSVAIICMIIGGIGSATFFRRAEQSMTKQTMKTYDIKDKKNTKEIHLNLSGNADFYILTESSNKVVMNTRSSKPISIESSLDVKEKNDQLTISANSNRKKMELDGLKFDIFDRGSAVNLTIPDTVERLIIDGKSSGDIHLSNVTTKKIDVAMNNADVNANTINTEKLTIETQNGDIHVKNDIRADEATFKTANGDIQINNFTSSDWSVYSSSGDISLYTVKGTSKIETVNGDIEANNLKGDVSVKSVNGQFSLSGTDMPKKLSVESQQGDIQLNTEEILYDVSIKTKTTLGDSTIFGKERSSYKKGKEKKSFELKSNSGDISVDGPSDGDDD</sequence>
<feature type="transmembrane region" description="Helical" evidence="2">
    <location>
        <begin position="6"/>
        <end position="27"/>
    </location>
</feature>
<comment type="caution">
    <text evidence="5">The sequence shown here is derived from an EMBL/GenBank/DDBJ whole genome shotgun (WGS) entry which is preliminary data.</text>
</comment>
<dbReference type="Pfam" id="PF13349">
    <property type="entry name" value="DUF4097"/>
    <property type="match status" value="1"/>
</dbReference>
<feature type="region of interest" description="Disordered" evidence="1">
    <location>
        <begin position="309"/>
        <end position="340"/>
    </location>
</feature>
<dbReference type="OrthoDB" id="2193016at2"/>
<reference evidence="5" key="1">
    <citation type="submission" date="2017-05" db="EMBL/GenBank/DDBJ databases">
        <title>The Genome Sequence of Enterococcus sp. 4G2_DIV0659.</title>
        <authorList>
            <consortium name="The Broad Institute Genomics Platform"/>
            <consortium name="The Broad Institute Genomic Center for Infectious Diseases"/>
            <person name="Earl A."/>
            <person name="Manson A."/>
            <person name="Schwartman J."/>
            <person name="Gilmore M."/>
            <person name="Abouelleil A."/>
            <person name="Cao P."/>
            <person name="Chapman S."/>
            <person name="Cusick C."/>
            <person name="Shea T."/>
            <person name="Young S."/>
            <person name="Neafsey D."/>
            <person name="Nusbaum C."/>
            <person name="Birren B."/>
        </authorList>
    </citation>
    <scope>NUCLEOTIDE SEQUENCE [LARGE SCALE GENOMIC DNA]</scope>
    <source>
        <strain evidence="5">4G2_DIV0659</strain>
    </source>
</reference>
<dbReference type="EMBL" id="NGLE02000001">
    <property type="protein sequence ID" value="MEI5994552.1"/>
    <property type="molecule type" value="Genomic_DNA"/>
</dbReference>
<evidence type="ECO:0000313" key="4">
    <source>
        <dbReference type="EMBL" id="MEI5994552.1"/>
    </source>
</evidence>
<dbReference type="PANTHER" id="PTHR34094:SF1">
    <property type="entry name" value="PROTEIN FAM185A"/>
    <property type="match status" value="1"/>
</dbReference>
<keyword evidence="2" id="KW-0472">Membrane</keyword>
<dbReference type="STRING" id="1834181.A5880_000043"/>
<keyword evidence="2" id="KW-0812">Transmembrane</keyword>
<evidence type="ECO:0000313" key="5">
    <source>
        <dbReference type="EMBL" id="OTO09364.1"/>
    </source>
</evidence>
<dbReference type="EMBL" id="NGLE01000001">
    <property type="protein sequence ID" value="OTO09364.1"/>
    <property type="molecule type" value="Genomic_DNA"/>
</dbReference>
<accession>A0A242CGI8</accession>
<evidence type="ECO:0000256" key="2">
    <source>
        <dbReference type="SAM" id="Phobius"/>
    </source>
</evidence>
<feature type="domain" description="DUF4097" evidence="3">
    <location>
        <begin position="173"/>
        <end position="331"/>
    </location>
</feature>
<keyword evidence="2" id="KW-1133">Transmembrane helix</keyword>
<organism evidence="5">
    <name type="scientific">Candidatus Enterococcus mansonii</name>
    <dbReference type="NCBI Taxonomy" id="1834181"/>
    <lineage>
        <taxon>Bacteria</taxon>
        <taxon>Bacillati</taxon>
        <taxon>Bacillota</taxon>
        <taxon>Bacilli</taxon>
        <taxon>Lactobacillales</taxon>
        <taxon>Enterococcaceae</taxon>
        <taxon>Enterococcus</taxon>
    </lineage>
</organism>
<evidence type="ECO:0000313" key="6">
    <source>
        <dbReference type="Proteomes" id="UP000195139"/>
    </source>
</evidence>